<feature type="transmembrane region" description="Helical" evidence="8">
    <location>
        <begin position="36"/>
        <end position="57"/>
    </location>
</feature>
<dbReference type="GO" id="GO:0000319">
    <property type="term" value="F:sulfite transmembrane transporter activity"/>
    <property type="evidence" value="ECO:0007669"/>
    <property type="project" value="TreeGrafter"/>
</dbReference>
<dbReference type="GO" id="GO:0005886">
    <property type="term" value="C:plasma membrane"/>
    <property type="evidence" value="ECO:0007669"/>
    <property type="project" value="UniProtKB-SubCell"/>
</dbReference>
<dbReference type="EMBL" id="JANBUM010000049">
    <property type="protein sequence ID" value="KAJ2786654.1"/>
    <property type="molecule type" value="Genomic_DNA"/>
</dbReference>
<dbReference type="Gene3D" id="1.50.10.150">
    <property type="entry name" value="Voltage-dependent anion channel"/>
    <property type="match status" value="1"/>
</dbReference>
<evidence type="ECO:0000256" key="3">
    <source>
        <dbReference type="ARBA" id="ARBA00022448"/>
    </source>
</evidence>
<evidence type="ECO:0000256" key="1">
    <source>
        <dbReference type="ARBA" id="ARBA00004651"/>
    </source>
</evidence>
<feature type="transmembrane region" description="Helical" evidence="8">
    <location>
        <begin position="245"/>
        <end position="263"/>
    </location>
</feature>
<dbReference type="AlphaFoldDB" id="A0A9W8HI61"/>
<feature type="transmembrane region" description="Helical" evidence="8">
    <location>
        <begin position="178"/>
        <end position="207"/>
    </location>
</feature>
<comment type="similarity">
    <text evidence="2">Belongs to the tellurite-resistance/dicarboxylate transporter (TDT) family.</text>
</comment>
<evidence type="ECO:0000313" key="10">
    <source>
        <dbReference type="Proteomes" id="UP001140172"/>
    </source>
</evidence>
<evidence type="ECO:0000256" key="2">
    <source>
        <dbReference type="ARBA" id="ARBA00008566"/>
    </source>
</evidence>
<keyword evidence="3" id="KW-0813">Transport</keyword>
<evidence type="ECO:0000313" key="9">
    <source>
        <dbReference type="EMBL" id="KAJ2786654.1"/>
    </source>
</evidence>
<proteinExistence type="inferred from homology"/>
<feature type="transmembrane region" description="Helical" evidence="8">
    <location>
        <begin position="98"/>
        <end position="124"/>
    </location>
</feature>
<evidence type="ECO:0000256" key="4">
    <source>
        <dbReference type="ARBA" id="ARBA00022475"/>
    </source>
</evidence>
<gene>
    <name evidence="9" type="primary">SSU1_2</name>
    <name evidence="9" type="ORF">GGI15_001328</name>
</gene>
<feature type="transmembrane region" description="Helical" evidence="8">
    <location>
        <begin position="69"/>
        <end position="92"/>
    </location>
</feature>
<keyword evidence="6 8" id="KW-1133">Transmembrane helix</keyword>
<evidence type="ECO:0000256" key="5">
    <source>
        <dbReference type="ARBA" id="ARBA00022692"/>
    </source>
</evidence>
<dbReference type="Proteomes" id="UP001140172">
    <property type="component" value="Unassembled WGS sequence"/>
</dbReference>
<feature type="transmembrane region" description="Helical" evidence="8">
    <location>
        <begin position="7"/>
        <end position="24"/>
    </location>
</feature>
<dbReference type="Pfam" id="PF03595">
    <property type="entry name" value="SLAC1"/>
    <property type="match status" value="1"/>
</dbReference>
<feature type="transmembrane region" description="Helical" evidence="8">
    <location>
        <begin position="214"/>
        <end position="233"/>
    </location>
</feature>
<name>A0A9W8HI61_9FUNG</name>
<accession>A0A9W8HI61</accession>
<feature type="transmembrane region" description="Helical" evidence="8">
    <location>
        <begin position="136"/>
        <end position="158"/>
    </location>
</feature>
<dbReference type="InterPro" id="IPR038665">
    <property type="entry name" value="Voltage-dep_anion_channel_sf"/>
</dbReference>
<dbReference type="PANTHER" id="PTHR31686">
    <property type="match status" value="1"/>
</dbReference>
<dbReference type="OrthoDB" id="1099at2759"/>
<keyword evidence="4" id="KW-1003">Cell membrane</keyword>
<keyword evidence="7 8" id="KW-0472">Membrane</keyword>
<evidence type="ECO:0000256" key="8">
    <source>
        <dbReference type="SAM" id="Phobius"/>
    </source>
</evidence>
<organism evidence="9 10">
    <name type="scientific">Coemansia interrupta</name>
    <dbReference type="NCBI Taxonomy" id="1126814"/>
    <lineage>
        <taxon>Eukaryota</taxon>
        <taxon>Fungi</taxon>
        <taxon>Fungi incertae sedis</taxon>
        <taxon>Zoopagomycota</taxon>
        <taxon>Kickxellomycotina</taxon>
        <taxon>Kickxellomycetes</taxon>
        <taxon>Kickxellales</taxon>
        <taxon>Kickxellaceae</taxon>
        <taxon>Coemansia</taxon>
    </lineage>
</organism>
<evidence type="ECO:0000256" key="7">
    <source>
        <dbReference type="ARBA" id="ARBA00023136"/>
    </source>
</evidence>
<evidence type="ECO:0000256" key="6">
    <source>
        <dbReference type="ARBA" id="ARBA00022989"/>
    </source>
</evidence>
<keyword evidence="5 8" id="KW-0812">Transmembrane</keyword>
<sequence>MLHYGAISMAMGTVVIGIGSYQYALTSKAALYIGWVLWWVSVVLAVASSILLVYLLVSKQTKSIESVTGAWLLLAAPLTVCAASGGTIAEYLPTNLALLTVVASYFLLGAGMPLTCCLVVLYVHRITVYKLPARDIVLTSFIPLGPISQIGVASITLGRIAQEVVPIALPHVEALGSAMFYAGIIGALVSWGCALFALAHAVFSVIYQQRSSKIPFTISWWALVFPIGVFSRLTVDLSETMQLGFFKVVHLMLVTALLVLWLFNMVRTAVGIWTGSIFGISELTEDCTCCACKGDDTQKPETRASGCEGRV</sequence>
<dbReference type="PANTHER" id="PTHR31686:SF1">
    <property type="entry name" value="SULFITE EFFLUX PUMP SSU1"/>
    <property type="match status" value="1"/>
</dbReference>
<dbReference type="InterPro" id="IPR051629">
    <property type="entry name" value="Sulfite_efflux_TDT"/>
</dbReference>
<dbReference type="InterPro" id="IPR004695">
    <property type="entry name" value="SLAC1/Mae1/Ssu1/TehA"/>
</dbReference>
<comment type="subcellular location">
    <subcellularLocation>
        <location evidence="1">Cell membrane</location>
        <topology evidence="1">Multi-pass membrane protein</topology>
    </subcellularLocation>
</comment>
<reference evidence="9" key="1">
    <citation type="submission" date="2022-07" db="EMBL/GenBank/DDBJ databases">
        <title>Phylogenomic reconstructions and comparative analyses of Kickxellomycotina fungi.</title>
        <authorList>
            <person name="Reynolds N.K."/>
            <person name="Stajich J.E."/>
            <person name="Barry K."/>
            <person name="Grigoriev I.V."/>
            <person name="Crous P."/>
            <person name="Smith M.E."/>
        </authorList>
    </citation>
    <scope>NUCLEOTIDE SEQUENCE</scope>
    <source>
        <strain evidence="9">BCRC 34489</strain>
    </source>
</reference>
<comment type="caution">
    <text evidence="9">The sequence shown here is derived from an EMBL/GenBank/DDBJ whole genome shotgun (WGS) entry which is preliminary data.</text>
</comment>
<keyword evidence="10" id="KW-1185">Reference proteome</keyword>
<protein>
    <submittedName>
        <fullName evidence="9">Plasma membrane sulfite pump involved in sulfite metabolism</fullName>
    </submittedName>
</protein>